<reference evidence="1 2" key="1">
    <citation type="submission" date="2016-12" db="EMBL/GenBank/DDBJ databases">
        <authorList>
            <person name="Song W.-J."/>
            <person name="Kurnit D.M."/>
        </authorList>
    </citation>
    <scope>NUCLEOTIDE SEQUENCE [LARGE SCALE GENOMIC DNA]</scope>
    <source>
        <strain evidence="1 2">DSM 19599</strain>
    </source>
</reference>
<dbReference type="OrthoDB" id="6985970at2"/>
<protein>
    <submittedName>
        <fullName evidence="1">Uncharacterized protein</fullName>
    </submittedName>
</protein>
<dbReference type="Proteomes" id="UP000186406">
    <property type="component" value="Unassembled WGS sequence"/>
</dbReference>
<sequence length="151" mass="15749">MVSVARSSSASLSTPVRASVRGLARAGRFAAIAVAMVALALGTTAPAVAGAKKTAVPASLKPWAGRWNGPEGLFLEIAPASKPGTVRIVLKDTLDDQATYVGRLDGDVIRFVRNGTAEAIRHGTGAETGFKWLAGKKNCLIVVEDKEGYCR</sequence>
<accession>A0A1M7ZJ64</accession>
<evidence type="ECO:0000313" key="2">
    <source>
        <dbReference type="Proteomes" id="UP000186406"/>
    </source>
</evidence>
<proteinExistence type="predicted"/>
<name>A0A1M7ZJ64_9HYPH</name>
<dbReference type="AlphaFoldDB" id="A0A1M7ZJ64"/>
<keyword evidence="2" id="KW-1185">Reference proteome</keyword>
<dbReference type="STRING" id="1123029.SAMN02745172_01919"/>
<organism evidence="1 2">
    <name type="scientific">Pseudoxanthobacter soli DSM 19599</name>
    <dbReference type="NCBI Taxonomy" id="1123029"/>
    <lineage>
        <taxon>Bacteria</taxon>
        <taxon>Pseudomonadati</taxon>
        <taxon>Pseudomonadota</taxon>
        <taxon>Alphaproteobacteria</taxon>
        <taxon>Hyphomicrobiales</taxon>
        <taxon>Segnochrobactraceae</taxon>
        <taxon>Pseudoxanthobacter</taxon>
    </lineage>
</organism>
<dbReference type="EMBL" id="FRXO01000003">
    <property type="protein sequence ID" value="SHO64950.1"/>
    <property type="molecule type" value="Genomic_DNA"/>
</dbReference>
<evidence type="ECO:0000313" key="1">
    <source>
        <dbReference type="EMBL" id="SHO64950.1"/>
    </source>
</evidence>
<dbReference type="RefSeq" id="WP_084564342.1">
    <property type="nucleotide sequence ID" value="NZ_FRXO01000003.1"/>
</dbReference>
<gene>
    <name evidence="1" type="ORF">SAMN02745172_01919</name>
</gene>